<dbReference type="InterPro" id="IPR050491">
    <property type="entry name" value="AmpC-like"/>
</dbReference>
<dbReference type="Gene3D" id="3.40.710.10">
    <property type="entry name" value="DD-peptidase/beta-lactamase superfamily"/>
    <property type="match status" value="1"/>
</dbReference>
<feature type="domain" description="Beta-lactamase-related" evidence="8">
    <location>
        <begin position="39"/>
        <end position="386"/>
    </location>
</feature>
<reference evidence="9 10" key="1">
    <citation type="submission" date="2023-08" db="EMBL/GenBank/DDBJ databases">
        <title>Genome sequencing of plant associated microbes to promote plant fitness in Sorghum bicolor and Oryza sativa.</title>
        <authorList>
            <person name="Coleman-Derr D."/>
        </authorList>
    </citation>
    <scope>NUCLEOTIDE SEQUENCE [LARGE SCALE GENOMIC DNA]</scope>
    <source>
        <strain evidence="9 10">SLBN-33</strain>
    </source>
</reference>
<name>A0ABD5CFM4_9BURK</name>
<keyword evidence="7" id="KW-0732">Signal</keyword>
<evidence type="ECO:0000256" key="2">
    <source>
        <dbReference type="ARBA" id="ARBA00007840"/>
    </source>
</evidence>
<dbReference type="PANTHER" id="PTHR46825">
    <property type="entry name" value="D-ALANYL-D-ALANINE-CARBOXYPEPTIDASE/ENDOPEPTIDASE AMPH"/>
    <property type="match status" value="1"/>
</dbReference>
<comment type="similarity">
    <text evidence="2 6">Belongs to the class-C beta-lactamase family.</text>
</comment>
<evidence type="ECO:0000256" key="3">
    <source>
        <dbReference type="ARBA" id="ARBA00012865"/>
    </source>
</evidence>
<dbReference type="Proteomes" id="UP001245184">
    <property type="component" value="Unassembled WGS sequence"/>
</dbReference>
<proteinExistence type="inferred from homology"/>
<evidence type="ECO:0000256" key="7">
    <source>
        <dbReference type="SAM" id="SignalP"/>
    </source>
</evidence>
<dbReference type="EC" id="3.5.2.6" evidence="3 6"/>
<dbReference type="EMBL" id="JAVIZN010000002">
    <property type="protein sequence ID" value="MDR6204072.1"/>
    <property type="molecule type" value="Genomic_DNA"/>
</dbReference>
<feature type="chain" id="PRO_5044782000" description="Beta-lactamase" evidence="7">
    <location>
        <begin position="23"/>
        <end position="392"/>
    </location>
</feature>
<protein>
    <recommendedName>
        <fullName evidence="3 6">Beta-lactamase</fullName>
        <ecNumber evidence="3 6">3.5.2.6</ecNumber>
    </recommendedName>
</protein>
<keyword evidence="4 6" id="KW-0378">Hydrolase</keyword>
<dbReference type="PROSITE" id="PS00336">
    <property type="entry name" value="BETA_LACTAMASE_C"/>
    <property type="match status" value="1"/>
</dbReference>
<dbReference type="PANTHER" id="PTHR46825:SF8">
    <property type="entry name" value="BETA-LACTAMASE-RELATED"/>
    <property type="match status" value="1"/>
</dbReference>
<dbReference type="NCBIfam" id="NF033085">
    <property type="entry name" value="bla_class_C"/>
    <property type="match status" value="1"/>
</dbReference>
<evidence type="ECO:0000313" key="9">
    <source>
        <dbReference type="EMBL" id="MDR6204072.1"/>
    </source>
</evidence>
<evidence type="ECO:0000256" key="6">
    <source>
        <dbReference type="RuleBase" id="RU361140"/>
    </source>
</evidence>
<dbReference type="Pfam" id="PF00144">
    <property type="entry name" value="Beta-lactamase"/>
    <property type="match status" value="1"/>
</dbReference>
<dbReference type="RefSeq" id="WP_310031766.1">
    <property type="nucleotide sequence ID" value="NZ_JAVIZN010000002.1"/>
</dbReference>
<gene>
    <name evidence="9" type="ORF">QF025_002792</name>
</gene>
<dbReference type="SUPFAM" id="SSF56601">
    <property type="entry name" value="beta-lactamase/transpeptidase-like"/>
    <property type="match status" value="1"/>
</dbReference>
<accession>A0ABD5CFM4</accession>
<evidence type="ECO:0000256" key="5">
    <source>
        <dbReference type="ARBA" id="ARBA00023251"/>
    </source>
</evidence>
<dbReference type="InterPro" id="IPR001466">
    <property type="entry name" value="Beta-lactam-related"/>
</dbReference>
<evidence type="ECO:0000256" key="1">
    <source>
        <dbReference type="ARBA" id="ARBA00001526"/>
    </source>
</evidence>
<evidence type="ECO:0000256" key="4">
    <source>
        <dbReference type="ARBA" id="ARBA00022801"/>
    </source>
</evidence>
<evidence type="ECO:0000259" key="8">
    <source>
        <dbReference type="Pfam" id="PF00144"/>
    </source>
</evidence>
<dbReference type="AlphaFoldDB" id="A0ABD5CFM4"/>
<dbReference type="GO" id="GO:0046677">
    <property type="term" value="P:response to antibiotic"/>
    <property type="evidence" value="ECO:0007669"/>
    <property type="project" value="UniProtKB-UniRule"/>
</dbReference>
<organism evidence="9 10">
    <name type="scientific">Paraburkholderia graminis</name>
    <dbReference type="NCBI Taxonomy" id="60548"/>
    <lineage>
        <taxon>Bacteria</taxon>
        <taxon>Pseudomonadati</taxon>
        <taxon>Pseudomonadota</taxon>
        <taxon>Betaproteobacteria</taxon>
        <taxon>Burkholderiales</taxon>
        <taxon>Burkholderiaceae</taxon>
        <taxon>Paraburkholderia</taxon>
    </lineage>
</organism>
<comment type="catalytic activity">
    <reaction evidence="1 6">
        <text>a beta-lactam + H2O = a substituted beta-amino acid</text>
        <dbReference type="Rhea" id="RHEA:20401"/>
        <dbReference type="ChEBI" id="CHEBI:15377"/>
        <dbReference type="ChEBI" id="CHEBI:35627"/>
        <dbReference type="ChEBI" id="CHEBI:140347"/>
        <dbReference type="EC" id="3.5.2.6"/>
    </reaction>
</comment>
<dbReference type="InterPro" id="IPR058136">
    <property type="entry name" value="AmpC"/>
</dbReference>
<sequence>MKLKAVSLMVTMLFALGAPAQASRAASEGEAERQVKSVVDSAIEPLMAKHHVPGMAVGIVANGKTYVFDYGVASAETGKPVTQRTLFEIGSVSKTFTATLAEYAQLSGHLRLSDPTQTYLPSLRGSAFGKVSLLNLGTHTPGGLPLQVPDDIHDNAQLLQYFSAWKPAYAPGTYRTYANPGIGTLGLITAKSMNQDFASLMEQRLFPALGMTSSYIHVPPTKMSDYAQGYTKDGAPIRMKGGVLADEAYGVRTTAADMLRFVQANMNLIDVDNQLQRAITATHTGYFKAGVLTQDLIWEQYAYPVTLTTLHEGNAPAMATTATPVIAIEPPLPPQQNVWINKTGSTNGFGTYVAFIPQKHVGVVLLANRNFPIEDRVSAAYRIVSALVASKQ</sequence>
<dbReference type="GO" id="GO:0008800">
    <property type="term" value="F:beta-lactamase activity"/>
    <property type="evidence" value="ECO:0007669"/>
    <property type="project" value="UniProtKB-UniRule"/>
</dbReference>
<keyword evidence="5 6" id="KW-0046">Antibiotic resistance</keyword>
<comment type="caution">
    <text evidence="9">The sequence shown here is derived from an EMBL/GenBank/DDBJ whole genome shotgun (WGS) entry which is preliminary data.</text>
</comment>
<dbReference type="InterPro" id="IPR001586">
    <property type="entry name" value="Beta-lactam_class-C_AS"/>
</dbReference>
<evidence type="ECO:0000313" key="10">
    <source>
        <dbReference type="Proteomes" id="UP001245184"/>
    </source>
</evidence>
<dbReference type="InterPro" id="IPR012338">
    <property type="entry name" value="Beta-lactam/transpept-like"/>
</dbReference>
<feature type="signal peptide" evidence="7">
    <location>
        <begin position="1"/>
        <end position="22"/>
    </location>
</feature>